<evidence type="ECO:0000313" key="6">
    <source>
        <dbReference type="EMBL" id="EKM59580.1"/>
    </source>
</evidence>
<dbReference type="GeneID" id="18912389"/>
<dbReference type="InParanoid" id="K5WJJ2"/>
<keyword evidence="2" id="KW-0285">Flavoprotein</keyword>
<reference evidence="6 7" key="1">
    <citation type="journal article" date="2012" name="BMC Genomics">
        <title>Comparative genomics of the white-rot fungi, Phanerochaete carnosa and P. chrysosporium, to elucidate the genetic basis of the distinct wood types they colonize.</title>
        <authorList>
            <person name="Suzuki H."/>
            <person name="MacDonald J."/>
            <person name="Syed K."/>
            <person name="Salamov A."/>
            <person name="Hori C."/>
            <person name="Aerts A."/>
            <person name="Henrissat B."/>
            <person name="Wiebenga A."/>
            <person name="vanKuyk P.A."/>
            <person name="Barry K."/>
            <person name="Lindquist E."/>
            <person name="LaButti K."/>
            <person name="Lapidus A."/>
            <person name="Lucas S."/>
            <person name="Coutinho P."/>
            <person name="Gong Y."/>
            <person name="Samejima M."/>
            <person name="Mahadevan R."/>
            <person name="Abou-Zaid M."/>
            <person name="de Vries R.P."/>
            <person name="Igarashi K."/>
            <person name="Yadav J.S."/>
            <person name="Grigoriev I.V."/>
            <person name="Master E.R."/>
        </authorList>
    </citation>
    <scope>NUCLEOTIDE SEQUENCE [LARGE SCALE GENOMIC DNA]</scope>
    <source>
        <strain evidence="6 7">HHB-10118-sp</strain>
    </source>
</reference>
<evidence type="ECO:0000256" key="1">
    <source>
        <dbReference type="ARBA" id="ARBA00001974"/>
    </source>
</evidence>
<dbReference type="Gene3D" id="3.50.50.60">
    <property type="entry name" value="FAD/NAD(P)-binding domain"/>
    <property type="match status" value="1"/>
</dbReference>
<dbReference type="KEGG" id="pco:PHACADRAFT_205797"/>
<dbReference type="AlphaFoldDB" id="K5WJJ2"/>
<gene>
    <name evidence="6" type="ORF">PHACADRAFT_205797</name>
</gene>
<dbReference type="SUPFAM" id="SSF51905">
    <property type="entry name" value="FAD/NAD(P)-binding domain"/>
    <property type="match status" value="1"/>
</dbReference>
<keyword evidence="3" id="KW-0274">FAD</keyword>
<feature type="domain" description="FAD-binding" evidence="5">
    <location>
        <begin position="5"/>
        <end position="349"/>
    </location>
</feature>
<dbReference type="Pfam" id="PF01494">
    <property type="entry name" value="FAD_binding_3"/>
    <property type="match status" value="1"/>
</dbReference>
<keyword evidence="4" id="KW-0560">Oxidoreductase</keyword>
<accession>K5WJJ2</accession>
<keyword evidence="7" id="KW-1185">Reference proteome</keyword>
<dbReference type="InterPro" id="IPR036188">
    <property type="entry name" value="FAD/NAD-bd_sf"/>
</dbReference>
<dbReference type="STRING" id="650164.K5WJJ2"/>
<dbReference type="EMBL" id="JH930469">
    <property type="protein sequence ID" value="EKM59580.1"/>
    <property type="molecule type" value="Genomic_DNA"/>
</dbReference>
<evidence type="ECO:0000313" key="7">
    <source>
        <dbReference type="Proteomes" id="UP000008370"/>
    </source>
</evidence>
<evidence type="ECO:0000256" key="4">
    <source>
        <dbReference type="ARBA" id="ARBA00023002"/>
    </source>
</evidence>
<dbReference type="Gene3D" id="3.30.70.2450">
    <property type="match status" value="1"/>
</dbReference>
<dbReference type="GO" id="GO:0016709">
    <property type="term" value="F:oxidoreductase activity, acting on paired donors, with incorporation or reduction of molecular oxygen, NAD(P)H as one donor, and incorporation of one atom of oxygen"/>
    <property type="evidence" value="ECO:0007669"/>
    <property type="project" value="UniProtKB-ARBA"/>
</dbReference>
<sequence>MSTQLPVLVVGAGPTGLISAISLLKNGVPVRIIEKRETFHGGIRGTNITPQTLEALSFIGVAKDVIDSSTAPLDFSSYEADGRTAKSAPWAEGAGTAQYYAFSEARVVSQAEFEALLRKHLGSLGASVETGKELSGLEQSDDKVTARILDASTGNDETFLCSFLVGADGAKGQIRRILEIPFVGQTREEDRILFGTVDVTGLDKEHWHMWGKIAQAAIGLKPMKTGSLFQMQALGHELPDRLPTDLEGIRKLFQSVSHRDDILIHDVEWVTEWRANIRMCEVFNKGKVSLVGDAAHCHSPFGGQGMNSGIQDAMNLSWKLALVYHGRASMELLNTYNEERVPVIAEMLNLSSNIHYLAFGKPAKSALDGALGGEAAAEEKQATNQDVMHRPKVLHATGRKLGAKDPYGQETARLRAGDRAPNALVTSVHLAATPESTTLHKLFDMHRHIVMVFVPGVNALGRLLKELEDIHDLLDAEAARVVAILPQFADHSSSLSRQLSEDVTAGKVQLLVDKDAEVRRVYDLNAVGMAFTYVVVRPDGVIGSFAGDVSGVRKYFKVLKAGGRR</sequence>
<protein>
    <recommendedName>
        <fullName evidence="5">FAD-binding domain-containing protein</fullName>
    </recommendedName>
</protein>
<proteinExistence type="predicted"/>
<name>K5WJJ2_PHACS</name>
<dbReference type="PANTHER" id="PTHR43004:SF19">
    <property type="entry name" value="BINDING MONOOXYGENASE, PUTATIVE (JCVI)-RELATED"/>
    <property type="match status" value="1"/>
</dbReference>
<evidence type="ECO:0000259" key="5">
    <source>
        <dbReference type="Pfam" id="PF01494"/>
    </source>
</evidence>
<dbReference type="InterPro" id="IPR002938">
    <property type="entry name" value="FAD-bd"/>
</dbReference>
<evidence type="ECO:0000256" key="3">
    <source>
        <dbReference type="ARBA" id="ARBA00022827"/>
    </source>
</evidence>
<dbReference type="GO" id="GO:0071949">
    <property type="term" value="F:FAD binding"/>
    <property type="evidence" value="ECO:0007669"/>
    <property type="project" value="InterPro"/>
</dbReference>
<evidence type="ECO:0000256" key="2">
    <source>
        <dbReference type="ARBA" id="ARBA00022630"/>
    </source>
</evidence>
<organism evidence="6 7">
    <name type="scientific">Phanerochaete carnosa (strain HHB-10118-sp)</name>
    <name type="common">White-rot fungus</name>
    <name type="synonym">Peniophora carnosa</name>
    <dbReference type="NCBI Taxonomy" id="650164"/>
    <lineage>
        <taxon>Eukaryota</taxon>
        <taxon>Fungi</taxon>
        <taxon>Dikarya</taxon>
        <taxon>Basidiomycota</taxon>
        <taxon>Agaricomycotina</taxon>
        <taxon>Agaricomycetes</taxon>
        <taxon>Polyporales</taxon>
        <taxon>Phanerochaetaceae</taxon>
        <taxon>Phanerochaete</taxon>
    </lineage>
</organism>
<dbReference type="HOGENOM" id="CLU_009665_20_3_1"/>
<dbReference type="OrthoDB" id="2690153at2759"/>
<comment type="cofactor">
    <cofactor evidence="1">
        <name>FAD</name>
        <dbReference type="ChEBI" id="CHEBI:57692"/>
    </cofactor>
</comment>
<dbReference type="InterPro" id="IPR050641">
    <property type="entry name" value="RIFMO-like"/>
</dbReference>
<dbReference type="PANTHER" id="PTHR43004">
    <property type="entry name" value="TRK SYSTEM POTASSIUM UPTAKE PROTEIN"/>
    <property type="match status" value="1"/>
</dbReference>
<dbReference type="PRINTS" id="PR00420">
    <property type="entry name" value="RNGMNOXGNASE"/>
</dbReference>
<dbReference type="RefSeq" id="XP_007392138.1">
    <property type="nucleotide sequence ID" value="XM_007392076.1"/>
</dbReference>
<dbReference type="Proteomes" id="UP000008370">
    <property type="component" value="Unassembled WGS sequence"/>
</dbReference>